<dbReference type="Gene3D" id="3.40.50.720">
    <property type="entry name" value="NAD(P)-binding Rossmann-like Domain"/>
    <property type="match status" value="1"/>
</dbReference>
<dbReference type="PRINTS" id="PR00080">
    <property type="entry name" value="SDRFAMILY"/>
</dbReference>
<gene>
    <name evidence="3" type="ORF">OO013_13140</name>
</gene>
<dbReference type="PANTHER" id="PTHR43639">
    <property type="entry name" value="OXIDOREDUCTASE, SHORT-CHAIN DEHYDROGENASE/REDUCTASE FAMILY (AFU_ORTHOLOGUE AFUA_5G02870)"/>
    <property type="match status" value="1"/>
</dbReference>
<evidence type="ECO:0000313" key="3">
    <source>
        <dbReference type="EMBL" id="MCX2744822.1"/>
    </source>
</evidence>
<dbReference type="Proteomes" id="UP001209885">
    <property type="component" value="Unassembled WGS sequence"/>
</dbReference>
<dbReference type="CDD" id="cd05233">
    <property type="entry name" value="SDR_c"/>
    <property type="match status" value="1"/>
</dbReference>
<dbReference type="Pfam" id="PF13561">
    <property type="entry name" value="adh_short_C2"/>
    <property type="match status" value="1"/>
</dbReference>
<comment type="caution">
    <text evidence="3">The sequence shown here is derived from an EMBL/GenBank/DDBJ whole genome shotgun (WGS) entry which is preliminary data.</text>
</comment>
<dbReference type="InterPro" id="IPR002347">
    <property type="entry name" value="SDR_fam"/>
</dbReference>
<organism evidence="3 4">
    <name type="scientific">Mangrovivirga halotolerans</name>
    <dbReference type="NCBI Taxonomy" id="2993936"/>
    <lineage>
        <taxon>Bacteria</taxon>
        <taxon>Pseudomonadati</taxon>
        <taxon>Bacteroidota</taxon>
        <taxon>Cytophagia</taxon>
        <taxon>Cytophagales</taxon>
        <taxon>Mangrovivirgaceae</taxon>
        <taxon>Mangrovivirga</taxon>
    </lineage>
</organism>
<dbReference type="RefSeq" id="WP_266057320.1">
    <property type="nucleotide sequence ID" value="NZ_JAPFQN010000006.1"/>
</dbReference>
<keyword evidence="2" id="KW-0560">Oxidoreductase</keyword>
<protein>
    <submittedName>
        <fullName evidence="3">SDR family NAD(P)-dependent oxidoreductase</fullName>
    </submittedName>
</protein>
<evidence type="ECO:0000313" key="4">
    <source>
        <dbReference type="Proteomes" id="UP001209885"/>
    </source>
</evidence>
<dbReference type="PANTHER" id="PTHR43639:SF1">
    <property type="entry name" value="SHORT-CHAIN DEHYDROGENASE_REDUCTASE FAMILY PROTEIN"/>
    <property type="match status" value="1"/>
</dbReference>
<evidence type="ECO:0000256" key="2">
    <source>
        <dbReference type="ARBA" id="ARBA00023002"/>
    </source>
</evidence>
<proteinExistence type="inferred from homology"/>
<reference evidence="3 4" key="1">
    <citation type="submission" date="2022-11" db="EMBL/GenBank/DDBJ databases">
        <title>The characterization of three novel Bacteroidetes species and genomic analysis of their roles in tidal elemental geochemical cycles.</title>
        <authorList>
            <person name="Ma K."/>
        </authorList>
    </citation>
    <scope>NUCLEOTIDE SEQUENCE [LARGE SCALE GENOMIC DNA]</scope>
    <source>
        <strain evidence="3 4">M17</strain>
    </source>
</reference>
<evidence type="ECO:0000256" key="1">
    <source>
        <dbReference type="ARBA" id="ARBA00006484"/>
    </source>
</evidence>
<name>A0ABT3RTC3_9BACT</name>
<dbReference type="PRINTS" id="PR00081">
    <property type="entry name" value="GDHRDH"/>
</dbReference>
<sequence length="252" mass="27384">MHLNLEDQHIFVTGGSRGIGLAIVKDLLNSGARVSTVSTKLSDELEKLKSDYPSTLNYLKIDLLNPEEIKLAWNKANEINPLTGLVNNAGVAFSSDLKSDDHNQWLSDWDKTFAINTRATAYLCKLAVETFCNAAGGRIVNITSRAAYRGDTPDYLAYGASKGALVSLTKTIARAYGKDDIKAFEIAPGFTRTDMAQDFIDQYGENYALDDIALKNLTEPGDISPTIVFLLSGKADHLTGTSIDVNAGSYVH</sequence>
<keyword evidence="4" id="KW-1185">Reference proteome</keyword>
<accession>A0ABT3RTC3</accession>
<comment type="similarity">
    <text evidence="1">Belongs to the short-chain dehydrogenases/reductases (SDR) family.</text>
</comment>
<dbReference type="InterPro" id="IPR036291">
    <property type="entry name" value="NAD(P)-bd_dom_sf"/>
</dbReference>
<dbReference type="SUPFAM" id="SSF51735">
    <property type="entry name" value="NAD(P)-binding Rossmann-fold domains"/>
    <property type="match status" value="1"/>
</dbReference>
<dbReference type="EMBL" id="JAPFQN010000006">
    <property type="protein sequence ID" value="MCX2744822.1"/>
    <property type="molecule type" value="Genomic_DNA"/>
</dbReference>